<reference evidence="1" key="1">
    <citation type="submission" date="2020-10" db="EMBL/GenBank/DDBJ databases">
        <authorList>
            <person name="Castelo-Branco R."/>
            <person name="Eusebio N."/>
            <person name="Adriana R."/>
            <person name="Vieira A."/>
            <person name="Brugerolle De Fraissinette N."/>
            <person name="Rezende De Castro R."/>
            <person name="Schneider M.P."/>
            <person name="Vasconcelos V."/>
            <person name="Leao P.N."/>
        </authorList>
    </citation>
    <scope>NUCLEOTIDE SEQUENCE</scope>
    <source>
        <strain evidence="1">LEGE 11467</strain>
    </source>
</reference>
<dbReference type="EMBL" id="JADEXN010000019">
    <property type="protein sequence ID" value="MBE9039610.1"/>
    <property type="molecule type" value="Genomic_DNA"/>
</dbReference>
<evidence type="ECO:0000313" key="2">
    <source>
        <dbReference type="Proteomes" id="UP000621799"/>
    </source>
</evidence>
<name>A0A928Z6K7_9CYAN</name>
<dbReference type="Proteomes" id="UP000621799">
    <property type="component" value="Unassembled WGS sequence"/>
</dbReference>
<organism evidence="1 2">
    <name type="scientific">Zarconia navalis LEGE 11467</name>
    <dbReference type="NCBI Taxonomy" id="1828826"/>
    <lineage>
        <taxon>Bacteria</taxon>
        <taxon>Bacillati</taxon>
        <taxon>Cyanobacteriota</taxon>
        <taxon>Cyanophyceae</taxon>
        <taxon>Oscillatoriophycideae</taxon>
        <taxon>Oscillatoriales</taxon>
        <taxon>Oscillatoriales incertae sedis</taxon>
        <taxon>Zarconia</taxon>
        <taxon>Zarconia navalis</taxon>
    </lineage>
</organism>
<sequence>MTESIQTYALDPVSIPFSPVLAVELGSNAALVLQQIHYWIEKGAGRVIDGTRWIYNTLDDWLEQFPWLNKWSLRKTMGVLRERGLVKFNQFEKKQWKRRGWYTIDYEVLETLPLSKCANNAHVEVRDRHTSY</sequence>
<evidence type="ECO:0008006" key="3">
    <source>
        <dbReference type="Google" id="ProtNLM"/>
    </source>
</evidence>
<proteinExistence type="predicted"/>
<protein>
    <recommendedName>
        <fullName evidence="3">Replication protein</fullName>
    </recommendedName>
</protein>
<keyword evidence="2" id="KW-1185">Reference proteome</keyword>
<dbReference type="AlphaFoldDB" id="A0A928Z6K7"/>
<comment type="caution">
    <text evidence="1">The sequence shown here is derived from an EMBL/GenBank/DDBJ whole genome shotgun (WGS) entry which is preliminary data.</text>
</comment>
<feature type="non-terminal residue" evidence="1">
    <location>
        <position position="132"/>
    </location>
</feature>
<accession>A0A928Z6K7</accession>
<evidence type="ECO:0000313" key="1">
    <source>
        <dbReference type="EMBL" id="MBE9039610.1"/>
    </source>
</evidence>
<gene>
    <name evidence="1" type="ORF">IQ235_02215</name>
</gene>